<evidence type="ECO:0000313" key="3">
    <source>
        <dbReference type="Proteomes" id="UP001143474"/>
    </source>
</evidence>
<feature type="region of interest" description="Disordered" evidence="1">
    <location>
        <begin position="1"/>
        <end position="27"/>
    </location>
</feature>
<dbReference type="Proteomes" id="UP001143474">
    <property type="component" value="Unassembled WGS sequence"/>
</dbReference>
<name>A0A9W6MER2_9ACTN</name>
<organism evidence="2 3">
    <name type="scientific">Streptosporangium carneum</name>
    <dbReference type="NCBI Taxonomy" id="47481"/>
    <lineage>
        <taxon>Bacteria</taxon>
        <taxon>Bacillati</taxon>
        <taxon>Actinomycetota</taxon>
        <taxon>Actinomycetes</taxon>
        <taxon>Streptosporangiales</taxon>
        <taxon>Streptosporangiaceae</taxon>
        <taxon>Streptosporangium</taxon>
    </lineage>
</organism>
<proteinExistence type="predicted"/>
<reference evidence="2" key="2">
    <citation type="submission" date="2023-01" db="EMBL/GenBank/DDBJ databases">
        <authorList>
            <person name="Sun Q."/>
            <person name="Evtushenko L."/>
        </authorList>
    </citation>
    <scope>NUCLEOTIDE SEQUENCE</scope>
    <source>
        <strain evidence="2">VKM Ac-2007</strain>
    </source>
</reference>
<dbReference type="EMBL" id="BSEV01000011">
    <property type="protein sequence ID" value="GLK11456.1"/>
    <property type="molecule type" value="Genomic_DNA"/>
</dbReference>
<reference evidence="2" key="1">
    <citation type="journal article" date="2014" name="Int. J. Syst. Evol. Microbiol.">
        <title>Complete genome sequence of Corynebacterium casei LMG S-19264T (=DSM 44701T), isolated from a smear-ripened cheese.</title>
        <authorList>
            <consortium name="US DOE Joint Genome Institute (JGI-PGF)"/>
            <person name="Walter F."/>
            <person name="Albersmeier A."/>
            <person name="Kalinowski J."/>
            <person name="Ruckert C."/>
        </authorList>
    </citation>
    <scope>NUCLEOTIDE SEQUENCE</scope>
    <source>
        <strain evidence="2">VKM Ac-2007</strain>
    </source>
</reference>
<accession>A0A9W6MER2</accession>
<keyword evidence="3" id="KW-1185">Reference proteome</keyword>
<evidence type="ECO:0000313" key="2">
    <source>
        <dbReference type="EMBL" id="GLK11456.1"/>
    </source>
</evidence>
<evidence type="ECO:0000256" key="1">
    <source>
        <dbReference type="SAM" id="MobiDB-lite"/>
    </source>
</evidence>
<comment type="caution">
    <text evidence="2">The sequence shown here is derived from an EMBL/GenBank/DDBJ whole genome shotgun (WGS) entry which is preliminary data.</text>
</comment>
<dbReference type="AlphaFoldDB" id="A0A9W6MER2"/>
<gene>
    <name evidence="2" type="ORF">GCM10017600_48630</name>
</gene>
<protein>
    <submittedName>
        <fullName evidence="2">Uncharacterized protein</fullName>
    </submittedName>
</protein>
<sequence length="92" mass="9467">MLTPGTLRTLRSDRRLRAGGPTTTLPETADPVGRWMFVSAVIRRDVPAARAVTKDVPAVPVTAGADAALPPYALSRSGSVLGGDVQGGAVQT</sequence>